<dbReference type="InterPro" id="IPR001128">
    <property type="entry name" value="Cyt_P450"/>
</dbReference>
<dbReference type="InterPro" id="IPR036396">
    <property type="entry name" value="Cyt_P450_sf"/>
</dbReference>
<dbReference type="GeneID" id="37030646"/>
<sequence length="561" mass="63553">MALLTSSSPLPIPATWLLSLLVLLYLLIRYPNRLVGTHPSRPGVHTFPGLPLIGNTLTIVRRGTVDQLHRLLEQLRASPLPVYSWTFWPTGRIIMMSRPEYIEYVQKTNFENYTKGSYFRNAFSDLLGENGIFVADGHPWKMQRKMASHIFSVNQFRSIVQTVVHSELLTLHTLLRNISTSSSPHLALPDLFFRYTLSSFASIAFGADIGCLTSSPTCLDHQVPFSVAFDAAQEHINKRLVKPGWQVIEKFNQGGEDMREWVKTIRGFALGIIDKRLDEGKRERRDSGSGMGEEAKKKDLLGLAMELTKEREDLLIVVLNFLIAGRDTTAQSLSWLIIELLTHPQHIPLILDEIRNNLPPPSHPDSPVLLEYDQMKDLPYTTACISEAIRLHPSVAKNVKMVEQDDVIVPQGANPHNLPPLQVYKGEMVGWSDWVMARIPEVWGEDCEEYKPERFLRALSAPSSQGSQQYQYRSPSEWQFHAFNGGPRRCLGQQLAMYEALALVVAVLPSFELGWKEGQETKWPPSYTSSVTLPTEPYEVVVRERERERREGRSAQSGAET</sequence>
<dbReference type="InterPro" id="IPR002401">
    <property type="entry name" value="Cyt_P450_E_grp-I"/>
</dbReference>
<evidence type="ECO:0000313" key="7">
    <source>
        <dbReference type="EMBL" id="PWN28248.1"/>
    </source>
</evidence>
<dbReference type="STRING" id="1569628.A0A316UTX1"/>
<keyword evidence="3 6" id="KW-0560">Oxidoreductase</keyword>
<dbReference type="OrthoDB" id="1470350at2759"/>
<dbReference type="Pfam" id="PF00067">
    <property type="entry name" value="p450"/>
    <property type="match status" value="1"/>
</dbReference>
<evidence type="ECO:0000313" key="8">
    <source>
        <dbReference type="Proteomes" id="UP000245884"/>
    </source>
</evidence>
<keyword evidence="5 6" id="KW-0349">Heme</keyword>
<dbReference type="AlphaFoldDB" id="A0A316UTX1"/>
<dbReference type="PANTHER" id="PTHR24296">
    <property type="entry name" value="CYTOCHROME P450"/>
    <property type="match status" value="1"/>
</dbReference>
<dbReference type="GO" id="GO:0005506">
    <property type="term" value="F:iron ion binding"/>
    <property type="evidence" value="ECO:0007669"/>
    <property type="project" value="InterPro"/>
</dbReference>
<dbReference type="SUPFAM" id="SSF48264">
    <property type="entry name" value="Cytochrome P450"/>
    <property type="match status" value="1"/>
</dbReference>
<proteinExistence type="inferred from homology"/>
<dbReference type="Gene3D" id="1.10.630.10">
    <property type="entry name" value="Cytochrome P450"/>
    <property type="match status" value="1"/>
</dbReference>
<name>A0A316UTX1_9BASI</name>
<dbReference type="Proteomes" id="UP000245884">
    <property type="component" value="Unassembled WGS sequence"/>
</dbReference>
<organism evidence="7 8">
    <name type="scientific">Jaminaea rosea</name>
    <dbReference type="NCBI Taxonomy" id="1569628"/>
    <lineage>
        <taxon>Eukaryota</taxon>
        <taxon>Fungi</taxon>
        <taxon>Dikarya</taxon>
        <taxon>Basidiomycota</taxon>
        <taxon>Ustilaginomycotina</taxon>
        <taxon>Exobasidiomycetes</taxon>
        <taxon>Microstromatales</taxon>
        <taxon>Microstromatales incertae sedis</taxon>
        <taxon>Jaminaea</taxon>
    </lineage>
</organism>
<keyword evidence="8" id="KW-1185">Reference proteome</keyword>
<dbReference type="GO" id="GO:0016705">
    <property type="term" value="F:oxidoreductase activity, acting on paired donors, with incorporation or reduction of molecular oxygen"/>
    <property type="evidence" value="ECO:0007669"/>
    <property type="project" value="InterPro"/>
</dbReference>
<dbReference type="RefSeq" id="XP_025362860.1">
    <property type="nucleotide sequence ID" value="XM_025508823.1"/>
</dbReference>
<comment type="cofactor">
    <cofactor evidence="5">
        <name>heme</name>
        <dbReference type="ChEBI" id="CHEBI:30413"/>
    </cofactor>
</comment>
<dbReference type="PRINTS" id="PR00463">
    <property type="entry name" value="EP450I"/>
</dbReference>
<dbReference type="InterPro" id="IPR017972">
    <property type="entry name" value="Cyt_P450_CS"/>
</dbReference>
<dbReference type="PROSITE" id="PS00086">
    <property type="entry name" value="CYTOCHROME_P450"/>
    <property type="match status" value="1"/>
</dbReference>
<dbReference type="GO" id="GO:0020037">
    <property type="term" value="F:heme binding"/>
    <property type="evidence" value="ECO:0007669"/>
    <property type="project" value="InterPro"/>
</dbReference>
<keyword evidence="2 5" id="KW-0479">Metal-binding</keyword>
<keyword evidence="6" id="KW-0503">Monooxygenase</keyword>
<evidence type="ECO:0000256" key="3">
    <source>
        <dbReference type="ARBA" id="ARBA00023002"/>
    </source>
</evidence>
<evidence type="ECO:0000256" key="5">
    <source>
        <dbReference type="PIRSR" id="PIRSR602401-1"/>
    </source>
</evidence>
<dbReference type="GO" id="GO:0006629">
    <property type="term" value="P:lipid metabolic process"/>
    <property type="evidence" value="ECO:0007669"/>
    <property type="project" value="UniProtKB-ARBA"/>
</dbReference>
<dbReference type="EMBL" id="KZ819665">
    <property type="protein sequence ID" value="PWN28248.1"/>
    <property type="molecule type" value="Genomic_DNA"/>
</dbReference>
<evidence type="ECO:0000256" key="4">
    <source>
        <dbReference type="ARBA" id="ARBA00023004"/>
    </source>
</evidence>
<protein>
    <submittedName>
        <fullName evidence="7">Cytochrome P450</fullName>
    </submittedName>
</protein>
<keyword evidence="4 5" id="KW-0408">Iron</keyword>
<gene>
    <name evidence="7" type="ORF">BDZ90DRAFT_274046</name>
</gene>
<comment type="similarity">
    <text evidence="1 6">Belongs to the cytochrome P450 family.</text>
</comment>
<dbReference type="PRINTS" id="PR00385">
    <property type="entry name" value="P450"/>
</dbReference>
<reference evidence="7 8" key="1">
    <citation type="journal article" date="2018" name="Mol. Biol. Evol.">
        <title>Broad Genomic Sampling Reveals a Smut Pathogenic Ancestry of the Fungal Clade Ustilaginomycotina.</title>
        <authorList>
            <person name="Kijpornyongpan T."/>
            <person name="Mondo S.J."/>
            <person name="Barry K."/>
            <person name="Sandor L."/>
            <person name="Lee J."/>
            <person name="Lipzen A."/>
            <person name="Pangilinan J."/>
            <person name="LaButti K."/>
            <person name="Hainaut M."/>
            <person name="Henrissat B."/>
            <person name="Grigoriev I.V."/>
            <person name="Spatafora J.W."/>
            <person name="Aime M.C."/>
        </authorList>
    </citation>
    <scope>NUCLEOTIDE SEQUENCE [LARGE SCALE GENOMIC DNA]</scope>
    <source>
        <strain evidence="7 8">MCA 5214</strain>
    </source>
</reference>
<feature type="binding site" description="axial binding residue" evidence="5">
    <location>
        <position position="490"/>
    </location>
    <ligand>
        <name>heme</name>
        <dbReference type="ChEBI" id="CHEBI:30413"/>
    </ligand>
    <ligandPart>
        <name>Fe</name>
        <dbReference type="ChEBI" id="CHEBI:18248"/>
    </ligandPart>
</feature>
<dbReference type="GO" id="GO:0004497">
    <property type="term" value="F:monooxygenase activity"/>
    <property type="evidence" value="ECO:0007669"/>
    <property type="project" value="UniProtKB-KW"/>
</dbReference>
<evidence type="ECO:0000256" key="2">
    <source>
        <dbReference type="ARBA" id="ARBA00022723"/>
    </source>
</evidence>
<evidence type="ECO:0000256" key="6">
    <source>
        <dbReference type="RuleBase" id="RU000461"/>
    </source>
</evidence>
<evidence type="ECO:0000256" key="1">
    <source>
        <dbReference type="ARBA" id="ARBA00010617"/>
    </source>
</evidence>
<accession>A0A316UTX1</accession>